<dbReference type="EMBL" id="NFSB01000091">
    <property type="protein sequence ID" value="OUM22731.1"/>
    <property type="molecule type" value="Genomic_DNA"/>
</dbReference>
<comment type="caution">
    <text evidence="3">The sequence shown here is derived from an EMBL/GenBank/DDBJ whole genome shotgun (WGS) entry which is preliminary data.</text>
</comment>
<dbReference type="Proteomes" id="UP000196082">
    <property type="component" value="Unassembled WGS sequence"/>
</dbReference>
<organism evidence="3 4">
    <name type="scientific">Pseudomonas putida</name>
    <name type="common">Arthrobacter siderocapsulatus</name>
    <dbReference type="NCBI Taxonomy" id="303"/>
    <lineage>
        <taxon>Bacteria</taxon>
        <taxon>Pseudomonadati</taxon>
        <taxon>Pseudomonadota</taxon>
        <taxon>Gammaproteobacteria</taxon>
        <taxon>Pseudomonadales</taxon>
        <taxon>Pseudomonadaceae</taxon>
        <taxon>Pseudomonas</taxon>
    </lineage>
</organism>
<keyword evidence="1" id="KW-0175">Coiled coil</keyword>
<protein>
    <submittedName>
        <fullName evidence="3">Cointegrate resolution protein T</fullName>
    </submittedName>
</protein>
<evidence type="ECO:0000313" key="3">
    <source>
        <dbReference type="EMBL" id="OUM22731.1"/>
    </source>
</evidence>
<feature type="coiled-coil region" evidence="1">
    <location>
        <begin position="154"/>
        <end position="217"/>
    </location>
</feature>
<name>A0A1Y3KEN5_PSEPU</name>
<dbReference type="Pfam" id="PF11740">
    <property type="entry name" value="KfrA_N"/>
    <property type="match status" value="1"/>
</dbReference>
<dbReference type="RefSeq" id="WP_086979462.1">
    <property type="nucleotide sequence ID" value="NZ_NFSB01000091.1"/>
</dbReference>
<reference evidence="3 4" key="1">
    <citation type="submission" date="2017-05" db="EMBL/GenBank/DDBJ databases">
        <title>Whole genome sequence of Pseudomonas putida isolate 1312 commercialized as a biostimulant.</title>
        <authorList>
            <person name="Crovadore J."/>
            <person name="Blanc P."/>
            <person name="Chablais R."/>
            <person name="Cochard B."/>
            <person name="Grizard D."/>
            <person name="Lefort F."/>
        </authorList>
    </citation>
    <scope>NUCLEOTIDE SEQUENCE [LARGE SCALE GENOMIC DNA]</scope>
    <source>
        <strain evidence="3 4">1312</strain>
    </source>
</reference>
<evidence type="ECO:0000256" key="1">
    <source>
        <dbReference type="SAM" id="Coils"/>
    </source>
</evidence>
<gene>
    <name evidence="3" type="ORF">B8W72_30290</name>
</gene>
<feature type="domain" description="KfrA N-terminal DNA-binding" evidence="2">
    <location>
        <begin position="10"/>
        <end position="118"/>
    </location>
</feature>
<proteinExistence type="predicted"/>
<feature type="coiled-coil region" evidence="1">
    <location>
        <begin position="285"/>
        <end position="322"/>
    </location>
</feature>
<evidence type="ECO:0000259" key="2">
    <source>
        <dbReference type="Pfam" id="PF11740"/>
    </source>
</evidence>
<dbReference type="InterPro" id="IPR021104">
    <property type="entry name" value="KfrA_DNA-bd_N"/>
</dbReference>
<accession>A0A1Y3KEN5</accession>
<evidence type="ECO:0000313" key="4">
    <source>
        <dbReference type="Proteomes" id="UP000196082"/>
    </source>
</evidence>
<dbReference type="AlphaFoldDB" id="A0A1Y3KEN5"/>
<sequence length="332" mass="37489">MARGGINKVVVQQARQALIARGENPSIDAIRIELGNTGSKTTIHRYLKELNGQQPVASEGGAALSDVLSRLVGQLATQLQDEADLTIEQAESTFTQQRETLEAQLEIAQQALAAAHQQHKIDAAALAAETEKLLSTQSTLQAEQLRSASLNQSLGEMQVRLADKDEQVKSLEDKHRHARDALEHYRNASREQREQEQRRHEAQLQQMQVEVRQMQQGMIVKQDELTRLHRDNERLLGEHRQAASECRAQDELLEQRDAQIQGLRTILAQAQGASEEMRRQLDVQAQSLEDRRDVCAEQARQLQRLEEQLKERDEALTQCRTQLAVVAESERG</sequence>